<keyword evidence="3" id="KW-1185">Reference proteome</keyword>
<dbReference type="AlphaFoldDB" id="A0A4Z2GIJ1"/>
<evidence type="ECO:0000313" key="2">
    <source>
        <dbReference type="EMBL" id="TNN53348.1"/>
    </source>
</evidence>
<name>A0A4Z2GIJ1_9TELE</name>
<feature type="region of interest" description="Disordered" evidence="1">
    <location>
        <begin position="1"/>
        <end position="22"/>
    </location>
</feature>
<dbReference type="Proteomes" id="UP000314294">
    <property type="component" value="Unassembled WGS sequence"/>
</dbReference>
<accession>A0A4Z2GIJ1</accession>
<dbReference type="EMBL" id="SRLO01000518">
    <property type="protein sequence ID" value="TNN53348.1"/>
    <property type="molecule type" value="Genomic_DNA"/>
</dbReference>
<proteinExistence type="predicted"/>
<protein>
    <submittedName>
        <fullName evidence="2">Uncharacterized protein</fullName>
    </submittedName>
</protein>
<comment type="caution">
    <text evidence="2">The sequence shown here is derived from an EMBL/GenBank/DDBJ whole genome shotgun (WGS) entry which is preliminary data.</text>
</comment>
<evidence type="ECO:0000313" key="3">
    <source>
        <dbReference type="Proteomes" id="UP000314294"/>
    </source>
</evidence>
<gene>
    <name evidence="2" type="ORF">EYF80_036415</name>
</gene>
<organism evidence="2 3">
    <name type="scientific">Liparis tanakae</name>
    <name type="common">Tanaka's snailfish</name>
    <dbReference type="NCBI Taxonomy" id="230148"/>
    <lineage>
        <taxon>Eukaryota</taxon>
        <taxon>Metazoa</taxon>
        <taxon>Chordata</taxon>
        <taxon>Craniata</taxon>
        <taxon>Vertebrata</taxon>
        <taxon>Euteleostomi</taxon>
        <taxon>Actinopterygii</taxon>
        <taxon>Neopterygii</taxon>
        <taxon>Teleostei</taxon>
        <taxon>Neoteleostei</taxon>
        <taxon>Acanthomorphata</taxon>
        <taxon>Eupercaria</taxon>
        <taxon>Perciformes</taxon>
        <taxon>Cottioidei</taxon>
        <taxon>Cottales</taxon>
        <taxon>Liparidae</taxon>
        <taxon>Liparis</taxon>
    </lineage>
</organism>
<reference evidence="2 3" key="1">
    <citation type="submission" date="2019-03" db="EMBL/GenBank/DDBJ databases">
        <title>First draft genome of Liparis tanakae, snailfish: a comprehensive survey of snailfish specific genes.</title>
        <authorList>
            <person name="Kim W."/>
            <person name="Song I."/>
            <person name="Jeong J.-H."/>
            <person name="Kim D."/>
            <person name="Kim S."/>
            <person name="Ryu S."/>
            <person name="Song J.Y."/>
            <person name="Lee S.K."/>
        </authorList>
    </citation>
    <scope>NUCLEOTIDE SEQUENCE [LARGE SCALE GENOMIC DNA]</scope>
    <source>
        <tissue evidence="2">Muscle</tissue>
    </source>
</reference>
<feature type="compositionally biased region" description="Gly residues" evidence="1">
    <location>
        <begin position="72"/>
        <end position="82"/>
    </location>
</feature>
<sequence>MSTASGPWDLQPDTRHQPLGKRSTRRQIFIKVGEQLGLAVEVRPAALVGLLQSLRGEEEEHSVVREEERRAGGGGPLIGGPPGRYLDGHVELLLVRRQVVALGEEHLPEGALAQLPLQHDVVPLDVLDDLRAEYDRLSQLCRLN</sequence>
<feature type="compositionally biased region" description="Basic and acidic residues" evidence="1">
    <location>
        <begin position="56"/>
        <end position="71"/>
    </location>
</feature>
<evidence type="ECO:0000256" key="1">
    <source>
        <dbReference type="SAM" id="MobiDB-lite"/>
    </source>
</evidence>
<feature type="region of interest" description="Disordered" evidence="1">
    <location>
        <begin position="56"/>
        <end position="82"/>
    </location>
</feature>